<dbReference type="OrthoDB" id="9799383at2"/>
<keyword evidence="1" id="KW-0472">Membrane</keyword>
<sequence length="69" mass="7740">MKNRIVRGVAGSFVLISLLLAVYVNINWLWFTAFVGANLLQSSLTHWCLMDKILEKLGVSDEVKSAQKC</sequence>
<proteinExistence type="predicted"/>
<protein>
    <submittedName>
        <fullName evidence="4">Sulfurtransferase</fullName>
    </submittedName>
</protein>
<keyword evidence="5" id="KW-1185">Reference proteome</keyword>
<dbReference type="RefSeq" id="WP_070052807.1">
    <property type="nucleotide sequence ID" value="NZ_FVZF01000010.1"/>
</dbReference>
<evidence type="ECO:0000313" key="4">
    <source>
        <dbReference type="EMBL" id="PKD21233.1"/>
    </source>
</evidence>
<evidence type="ECO:0000313" key="5">
    <source>
        <dbReference type="Proteomes" id="UP000176009"/>
    </source>
</evidence>
<dbReference type="EMBL" id="MJBR01000002">
    <property type="protein sequence ID" value="OEY73773.1"/>
    <property type="molecule type" value="Genomic_DNA"/>
</dbReference>
<reference evidence="4 6" key="1">
    <citation type="submission" date="2015-10" db="EMBL/GenBank/DDBJ databases">
        <title>Draft genome sequence of Salegentibacter salinarum KCTC 12975.</title>
        <authorList>
            <person name="Lin W."/>
            <person name="Zheng Q."/>
        </authorList>
    </citation>
    <scope>NUCLEOTIDE SEQUENCE [LARGE SCALE GENOMIC DNA]</scope>
    <source>
        <strain evidence="4 6">KCTC 12974</strain>
    </source>
</reference>
<evidence type="ECO:0000313" key="3">
    <source>
        <dbReference type="EMBL" id="OEY73773.1"/>
    </source>
</evidence>
<evidence type="ECO:0000259" key="2">
    <source>
        <dbReference type="Pfam" id="PF11127"/>
    </source>
</evidence>
<keyword evidence="1" id="KW-0812">Transmembrane</keyword>
<dbReference type="Proteomes" id="UP000232533">
    <property type="component" value="Unassembled WGS sequence"/>
</dbReference>
<evidence type="ECO:0000313" key="6">
    <source>
        <dbReference type="Proteomes" id="UP000232533"/>
    </source>
</evidence>
<dbReference type="Proteomes" id="UP000176009">
    <property type="component" value="Unassembled WGS sequence"/>
</dbReference>
<dbReference type="Gene3D" id="6.10.140.1340">
    <property type="match status" value="1"/>
</dbReference>
<organism evidence="4 6">
    <name type="scientific">Salegentibacter salarius</name>
    <dbReference type="NCBI Taxonomy" id="435906"/>
    <lineage>
        <taxon>Bacteria</taxon>
        <taxon>Pseudomonadati</taxon>
        <taxon>Bacteroidota</taxon>
        <taxon>Flavobacteriia</taxon>
        <taxon>Flavobacteriales</taxon>
        <taxon>Flavobacteriaceae</taxon>
        <taxon>Salegentibacter</taxon>
    </lineage>
</organism>
<evidence type="ECO:0000256" key="1">
    <source>
        <dbReference type="SAM" id="Phobius"/>
    </source>
</evidence>
<feature type="domain" description="Inner membrane protein YgaP-like transmembrane" evidence="2">
    <location>
        <begin position="2"/>
        <end position="55"/>
    </location>
</feature>
<comment type="caution">
    <text evidence="4">The sequence shown here is derived from an EMBL/GenBank/DDBJ whole genome shotgun (WGS) entry which is preliminary data.</text>
</comment>
<accession>A0A2N0U2K0</accession>
<keyword evidence="4" id="KW-0808">Transferase</keyword>
<reference evidence="3 5" key="2">
    <citation type="submission" date="2016-09" db="EMBL/GenBank/DDBJ databases">
        <title>Genome Sequence of Salegentibacter salarius,Isolated from a Marine Solar Saltern of the Yellow Sea in South Korea.</title>
        <authorList>
            <person name="Zheng Q."/>
            <person name="Liu Y."/>
        </authorList>
    </citation>
    <scope>NUCLEOTIDE SEQUENCE [LARGE SCALE GENOMIC DNA]</scope>
    <source>
        <strain evidence="3 5">KCTC 12974</strain>
    </source>
</reference>
<dbReference type="AlphaFoldDB" id="A0A2N0U2K0"/>
<dbReference type="Pfam" id="PF11127">
    <property type="entry name" value="YgaP-like_TM"/>
    <property type="match status" value="1"/>
</dbReference>
<dbReference type="InterPro" id="IPR021309">
    <property type="entry name" value="YgaP-like_TM"/>
</dbReference>
<gene>
    <name evidence="4" type="ORF">APR40_07345</name>
    <name evidence="3" type="ORF">BHS39_07350</name>
</gene>
<keyword evidence="1" id="KW-1133">Transmembrane helix</keyword>
<dbReference type="GO" id="GO:0016740">
    <property type="term" value="F:transferase activity"/>
    <property type="evidence" value="ECO:0007669"/>
    <property type="project" value="UniProtKB-KW"/>
</dbReference>
<dbReference type="EMBL" id="LKTR01000004">
    <property type="protein sequence ID" value="PKD21233.1"/>
    <property type="molecule type" value="Genomic_DNA"/>
</dbReference>
<name>A0A2N0U2K0_9FLAO</name>
<feature type="transmembrane region" description="Helical" evidence="1">
    <location>
        <begin position="12"/>
        <end position="31"/>
    </location>
</feature>